<evidence type="ECO:0000256" key="1">
    <source>
        <dbReference type="ARBA" id="ARBA00011353"/>
    </source>
</evidence>
<protein>
    <recommendedName>
        <fullName evidence="3">Chromo domain-containing protein</fullName>
    </recommendedName>
</protein>
<feature type="region of interest" description="Disordered" evidence="2">
    <location>
        <begin position="236"/>
        <end position="310"/>
    </location>
</feature>
<keyword evidence="5" id="KW-1185">Reference proteome</keyword>
<feature type="region of interest" description="Disordered" evidence="2">
    <location>
        <begin position="138"/>
        <end position="221"/>
    </location>
</feature>
<feature type="region of interest" description="Disordered" evidence="2">
    <location>
        <begin position="326"/>
        <end position="378"/>
    </location>
</feature>
<name>A0A194XR71_MOLSC</name>
<sequence length="523" mass="57351">MASPIFKLPTSSEATEMLENNEAMAQLGSVVKSETDKSWELIGYTVAEAQVQIRSAAPYTRGSGPPSAPIGIMPLHDKEGIIFDVTRMDGNIVYIVGFPDKPALRIAVRVQNIYDFVSPRTLEWFDMAQTVALKEKREAKAKDRATTTQQLNDESRVSDAPRGRGRPRKRPLVVEEESNDTKATIELPRKKQAVEGSDGRPGSSSSSAIQRGLTEVSSESAFDDDDTALAIARQLRGTPQVEVPTQSFSSRSVSPKPVRTSRNPIARVSASQTSSRQTRSVSASTTSTRPSIDLQVQHKSQSSGPRRDSVAAISSIEAANIYETLEKSKGKETRPSRKMSEIQTSSFYNTPEPTKIRKSSAKPARPKPVKPTKPAVEPEEEYNIDDILGHKFEYEKKKKRTTKFYYIKWSGDYENSWEPERNVGLAAIEQYKQKLLDEAKSQSSTTSSVTRTSEEDDMDVVVEKEGLGTGSKSIMGVQGNGTEKMGSAADSMSGPTKHKATNGKENGASLKVMDAESADEVDE</sequence>
<evidence type="ECO:0000313" key="5">
    <source>
        <dbReference type="Proteomes" id="UP000070700"/>
    </source>
</evidence>
<comment type="subunit">
    <text evidence="1">Component of the NuA4 histone acetyltransferase complex.</text>
</comment>
<reference evidence="4 5" key="1">
    <citation type="submission" date="2015-10" db="EMBL/GenBank/DDBJ databases">
        <title>Full genome of DAOMC 229536 Phialocephala scopiformis, a fungal endophyte of spruce producing the potent anti-insectan compound rugulosin.</title>
        <authorList>
            <consortium name="DOE Joint Genome Institute"/>
            <person name="Walker A.K."/>
            <person name="Frasz S.L."/>
            <person name="Seifert K.A."/>
            <person name="Miller J.D."/>
            <person name="Mondo S.J."/>
            <person name="Labutti K."/>
            <person name="Lipzen A."/>
            <person name="Dockter R."/>
            <person name="Kennedy M."/>
            <person name="Grigoriev I.V."/>
            <person name="Spatafora J.W."/>
        </authorList>
    </citation>
    <scope>NUCLEOTIDE SEQUENCE [LARGE SCALE GENOMIC DNA]</scope>
    <source>
        <strain evidence="4 5">CBS 120377</strain>
    </source>
</reference>
<feature type="compositionally biased region" description="Basic and acidic residues" evidence="2">
    <location>
        <begin position="153"/>
        <end position="162"/>
    </location>
</feature>
<dbReference type="InterPro" id="IPR016197">
    <property type="entry name" value="Chromo-like_dom_sf"/>
</dbReference>
<dbReference type="CDD" id="cd00024">
    <property type="entry name" value="CD_CSD"/>
    <property type="match status" value="1"/>
</dbReference>
<feature type="compositionally biased region" description="Low complexity" evidence="2">
    <location>
        <begin position="441"/>
        <end position="451"/>
    </location>
</feature>
<feature type="compositionally biased region" description="Polar residues" evidence="2">
    <location>
        <begin position="243"/>
        <end position="253"/>
    </location>
</feature>
<accession>A0A194XR71</accession>
<gene>
    <name evidence="4" type="ORF">LY89DRAFT_680801</name>
</gene>
<feature type="compositionally biased region" description="Polar residues" evidence="2">
    <location>
        <begin position="341"/>
        <end position="352"/>
    </location>
</feature>
<dbReference type="Proteomes" id="UP000070700">
    <property type="component" value="Unassembled WGS sequence"/>
</dbReference>
<dbReference type="AlphaFoldDB" id="A0A194XR71"/>
<feature type="compositionally biased region" description="Low complexity" evidence="2">
    <location>
        <begin position="267"/>
        <end position="289"/>
    </location>
</feature>
<organism evidence="4 5">
    <name type="scientific">Mollisia scopiformis</name>
    <name type="common">Conifer needle endophyte fungus</name>
    <name type="synonym">Phialocephala scopiformis</name>
    <dbReference type="NCBI Taxonomy" id="149040"/>
    <lineage>
        <taxon>Eukaryota</taxon>
        <taxon>Fungi</taxon>
        <taxon>Dikarya</taxon>
        <taxon>Ascomycota</taxon>
        <taxon>Pezizomycotina</taxon>
        <taxon>Leotiomycetes</taxon>
        <taxon>Helotiales</taxon>
        <taxon>Mollisiaceae</taxon>
        <taxon>Mollisia</taxon>
    </lineage>
</organism>
<evidence type="ECO:0000313" key="4">
    <source>
        <dbReference type="EMBL" id="KUJ22688.1"/>
    </source>
</evidence>
<dbReference type="InterPro" id="IPR000953">
    <property type="entry name" value="Chromo/chromo_shadow_dom"/>
</dbReference>
<dbReference type="GO" id="GO:0006338">
    <property type="term" value="P:chromatin remodeling"/>
    <property type="evidence" value="ECO:0007669"/>
    <property type="project" value="UniProtKB-ARBA"/>
</dbReference>
<dbReference type="EMBL" id="KQ947406">
    <property type="protein sequence ID" value="KUJ22688.1"/>
    <property type="molecule type" value="Genomic_DNA"/>
</dbReference>
<dbReference type="Gene3D" id="2.40.50.40">
    <property type="match status" value="1"/>
</dbReference>
<dbReference type="SMART" id="SM00298">
    <property type="entry name" value="CHROMO"/>
    <property type="match status" value="1"/>
</dbReference>
<dbReference type="InParanoid" id="A0A194XR71"/>
<proteinExistence type="predicted"/>
<dbReference type="OrthoDB" id="3543857at2759"/>
<feature type="region of interest" description="Disordered" evidence="2">
    <location>
        <begin position="436"/>
        <end position="523"/>
    </location>
</feature>
<feature type="compositionally biased region" description="Basic and acidic residues" evidence="2">
    <location>
        <begin position="326"/>
        <end position="340"/>
    </location>
</feature>
<dbReference type="RefSeq" id="XP_018077043.1">
    <property type="nucleotide sequence ID" value="XM_018214140.1"/>
</dbReference>
<dbReference type="SUPFAM" id="SSF54160">
    <property type="entry name" value="Chromo domain-like"/>
    <property type="match status" value="1"/>
</dbReference>
<dbReference type="KEGG" id="psco:LY89DRAFT_680801"/>
<dbReference type="GeneID" id="28823866"/>
<evidence type="ECO:0000256" key="2">
    <source>
        <dbReference type="SAM" id="MobiDB-lite"/>
    </source>
</evidence>
<dbReference type="PROSITE" id="PS50013">
    <property type="entry name" value="CHROMO_2"/>
    <property type="match status" value="1"/>
</dbReference>
<feature type="compositionally biased region" description="Basic residues" evidence="2">
    <location>
        <begin position="356"/>
        <end position="370"/>
    </location>
</feature>
<feature type="domain" description="Chromo" evidence="3">
    <location>
        <begin position="382"/>
        <end position="451"/>
    </location>
</feature>
<evidence type="ECO:0000259" key="3">
    <source>
        <dbReference type="PROSITE" id="PS50013"/>
    </source>
</evidence>